<gene>
    <name evidence="4" type="ORF">GCM10009560_08440</name>
</gene>
<feature type="chain" id="PRO_5045824637" evidence="1">
    <location>
        <begin position="26"/>
        <end position="497"/>
    </location>
</feature>
<evidence type="ECO:0000313" key="4">
    <source>
        <dbReference type="EMBL" id="GAA0914720.1"/>
    </source>
</evidence>
<proteinExistence type="predicted"/>
<evidence type="ECO:0000259" key="2">
    <source>
        <dbReference type="Pfam" id="PF00561"/>
    </source>
</evidence>
<name>A0ABP3Z7R2_9ACTN</name>
<dbReference type="InterPro" id="IPR029058">
    <property type="entry name" value="AB_hydrolase_fold"/>
</dbReference>
<feature type="domain" description="Peptidase S33 tripeptidyl aminopeptidase-like C-terminal" evidence="3">
    <location>
        <begin position="400"/>
        <end position="494"/>
    </location>
</feature>
<feature type="domain" description="AB hydrolase-1" evidence="2">
    <location>
        <begin position="192"/>
        <end position="289"/>
    </location>
</feature>
<dbReference type="InterPro" id="IPR013595">
    <property type="entry name" value="Pept_S33_TAP-like_C"/>
</dbReference>
<keyword evidence="5" id="KW-1185">Reference proteome</keyword>
<dbReference type="EMBL" id="BAAAHQ010000002">
    <property type="protein sequence ID" value="GAA0914720.1"/>
    <property type="molecule type" value="Genomic_DNA"/>
</dbReference>
<keyword evidence="4" id="KW-0378">Hydrolase</keyword>
<reference evidence="5" key="1">
    <citation type="journal article" date="2019" name="Int. J. Syst. Evol. Microbiol.">
        <title>The Global Catalogue of Microorganisms (GCM) 10K type strain sequencing project: providing services to taxonomists for standard genome sequencing and annotation.</title>
        <authorList>
            <consortium name="The Broad Institute Genomics Platform"/>
            <consortium name="The Broad Institute Genome Sequencing Center for Infectious Disease"/>
            <person name="Wu L."/>
            <person name="Ma J."/>
        </authorList>
    </citation>
    <scope>NUCLEOTIDE SEQUENCE [LARGE SCALE GENOMIC DNA]</scope>
    <source>
        <strain evidence="5">JCM 11136</strain>
    </source>
</reference>
<sequence length="497" mass="52983">MKKTLAILTATAAIAALSPAAPVMAALSATPPVSTPPVSTVAEAERLTWGKCSDKTLPAPTECATIEVPVNWAKPDGKKIRLDLARLPATEPGRRIGSVLEVTGGPGASGIQFVKVAASNLKELGRRFDLVFFQTRTSLWFKSMPKVCLKPGTELQDPRSRKRHTAQTAAMTKAFLACQKADTTGLFAHVDSMSMARDMEAIRAALGEEQLSLLAQSYGGVPSIAYARLFPQRIRALYVDGVINQAAGFNDQGLRVVAAFEKQFQKFVAWCADTPACALHGEDAGAVWRALVREADRKPIPATSPYFGKGEMTGWALRLFAFPAVLPGEGNANWLAFAKSVDKARRGDGSGFGDPVVTGVLSWSSPGVLAMSCGDGRGFADYDDLRTYRRAAEKNRPNLGSVRIEGVACTGWPLKVANPVRPLPSHGLPPILGAGGMSLDVETTRTLTDMIPGSVTVTYEGPGHVLWGMGKKCVIKHLTAYLTDLKLPPPGTTCPAE</sequence>
<evidence type="ECO:0000256" key="1">
    <source>
        <dbReference type="SAM" id="SignalP"/>
    </source>
</evidence>
<dbReference type="Pfam" id="PF08386">
    <property type="entry name" value="Abhydrolase_4"/>
    <property type="match status" value="1"/>
</dbReference>
<dbReference type="GO" id="GO:0016787">
    <property type="term" value="F:hydrolase activity"/>
    <property type="evidence" value="ECO:0007669"/>
    <property type="project" value="UniProtKB-KW"/>
</dbReference>
<dbReference type="InterPro" id="IPR000073">
    <property type="entry name" value="AB_hydrolase_1"/>
</dbReference>
<evidence type="ECO:0000259" key="3">
    <source>
        <dbReference type="Pfam" id="PF08386"/>
    </source>
</evidence>
<protein>
    <submittedName>
        <fullName evidence="4">Alpha/beta hydrolase</fullName>
    </submittedName>
</protein>
<dbReference type="Gene3D" id="3.40.50.1820">
    <property type="entry name" value="alpha/beta hydrolase"/>
    <property type="match status" value="1"/>
</dbReference>
<evidence type="ECO:0000313" key="5">
    <source>
        <dbReference type="Proteomes" id="UP001501578"/>
    </source>
</evidence>
<dbReference type="Proteomes" id="UP001501578">
    <property type="component" value="Unassembled WGS sequence"/>
</dbReference>
<dbReference type="Pfam" id="PF00561">
    <property type="entry name" value="Abhydrolase_1"/>
    <property type="match status" value="1"/>
</dbReference>
<comment type="caution">
    <text evidence="4">The sequence shown here is derived from an EMBL/GenBank/DDBJ whole genome shotgun (WGS) entry which is preliminary data.</text>
</comment>
<keyword evidence="1" id="KW-0732">Signal</keyword>
<dbReference type="SUPFAM" id="SSF53474">
    <property type="entry name" value="alpha/beta-Hydrolases"/>
    <property type="match status" value="1"/>
</dbReference>
<dbReference type="RefSeq" id="WP_343948343.1">
    <property type="nucleotide sequence ID" value="NZ_BAAAHQ010000002.1"/>
</dbReference>
<organism evidence="4 5">
    <name type="scientific">Nonomuraea longicatena</name>
    <dbReference type="NCBI Taxonomy" id="83682"/>
    <lineage>
        <taxon>Bacteria</taxon>
        <taxon>Bacillati</taxon>
        <taxon>Actinomycetota</taxon>
        <taxon>Actinomycetes</taxon>
        <taxon>Streptosporangiales</taxon>
        <taxon>Streptosporangiaceae</taxon>
        <taxon>Nonomuraea</taxon>
    </lineage>
</organism>
<accession>A0ABP3Z7R2</accession>
<feature type="signal peptide" evidence="1">
    <location>
        <begin position="1"/>
        <end position="25"/>
    </location>
</feature>